<name>A0AAD7XEC9_9APHY</name>
<evidence type="ECO:0000313" key="3">
    <source>
        <dbReference type="Proteomes" id="UP001215151"/>
    </source>
</evidence>
<sequence length="150" mass="15639">MFYTTALATIAIAFIGTSVQATPAPPTPPTSFPIATLDISAISNITRVAGGPHSDATLSPQIAAYLYLYEGSNCSGTYSYTNLGGMQANECTQNNPFVSVIIQQIAPSPTPYEVVVGPRQCPEVIALPSVGVCYNLSGALFEAYAVITAN</sequence>
<dbReference type="EMBL" id="JAPEVG010000041">
    <property type="protein sequence ID" value="KAJ8489997.1"/>
    <property type="molecule type" value="Genomic_DNA"/>
</dbReference>
<protein>
    <submittedName>
        <fullName evidence="2">Uncharacterized protein</fullName>
    </submittedName>
</protein>
<evidence type="ECO:0000256" key="1">
    <source>
        <dbReference type="SAM" id="SignalP"/>
    </source>
</evidence>
<feature type="chain" id="PRO_5042150076" evidence="1">
    <location>
        <begin position="22"/>
        <end position="150"/>
    </location>
</feature>
<keyword evidence="3" id="KW-1185">Reference proteome</keyword>
<evidence type="ECO:0000313" key="2">
    <source>
        <dbReference type="EMBL" id="KAJ8489997.1"/>
    </source>
</evidence>
<accession>A0AAD7XEC9</accession>
<organism evidence="2 3">
    <name type="scientific">Trametes cubensis</name>
    <dbReference type="NCBI Taxonomy" id="1111947"/>
    <lineage>
        <taxon>Eukaryota</taxon>
        <taxon>Fungi</taxon>
        <taxon>Dikarya</taxon>
        <taxon>Basidiomycota</taxon>
        <taxon>Agaricomycotina</taxon>
        <taxon>Agaricomycetes</taxon>
        <taxon>Polyporales</taxon>
        <taxon>Polyporaceae</taxon>
        <taxon>Trametes</taxon>
    </lineage>
</organism>
<gene>
    <name evidence="2" type="ORF">ONZ51_g2603</name>
</gene>
<dbReference type="AlphaFoldDB" id="A0AAD7XEC9"/>
<comment type="caution">
    <text evidence="2">The sequence shown here is derived from an EMBL/GenBank/DDBJ whole genome shotgun (WGS) entry which is preliminary data.</text>
</comment>
<proteinExistence type="predicted"/>
<dbReference type="Proteomes" id="UP001215151">
    <property type="component" value="Unassembled WGS sequence"/>
</dbReference>
<reference evidence="2" key="1">
    <citation type="submission" date="2022-11" db="EMBL/GenBank/DDBJ databases">
        <title>Genome Sequence of Cubamyces cubensis.</title>
        <authorList>
            <person name="Buettner E."/>
        </authorList>
    </citation>
    <scope>NUCLEOTIDE SEQUENCE</scope>
    <source>
        <strain evidence="2">MPL-01</strain>
    </source>
</reference>
<feature type="signal peptide" evidence="1">
    <location>
        <begin position="1"/>
        <end position="21"/>
    </location>
</feature>
<keyword evidence="1" id="KW-0732">Signal</keyword>